<feature type="compositionally biased region" description="Low complexity" evidence="2">
    <location>
        <begin position="376"/>
        <end position="398"/>
    </location>
</feature>
<sequence>MNSMGLKSNICAVEFVNGMEYQKHCELHMLCNLCNQMFINSQALEFHYGTHHNQQQQCQYNFEQYRHAGQYNNHGQYKYSREYNQQLQSYQNNRYHPYLLHQQRKKELHRSQQQQLDQQQDQHSFHHQQQQYQTYQQQYNINEQQSQYHHHQQMENIEGNEQQQCNQQQQMDNHEGNEQNIQQQMSERKRQSYVFMYCDSCNINVRKNLWFNHCRTNSHKEKSCTVIDPRMVLINSGFQNRIKTYQYKCEETTINIDDFFSKSKDAITNMIKHAVETYAVLKFNIEVVGEYAKIFEDEIKVMFINSQALEFHYGTHHNQQQQCQYNFEQYRHAGQYNNHGQYKYSREYNQQLQSYQNNRYHPYLLHQQRKKELHRSQQQQLDQQQDQHSFHHQQQQYQTYQQQYNINEQQSQYHHHQQMENIEGNEQQQCNQQQQMDNHEGNEQNIQQQMSERKRQSYVFMYCDSCNINVRKNLWFNHCRTNSHKEKSCTVIDPRMVLINSGFQNRIKTYQYKCEETTINIDDFFSKSKDAITNMIKHAVETYAVLKFNIEVVGEYAKIFEDEIKVID</sequence>
<feature type="region of interest" description="Disordered" evidence="2">
    <location>
        <begin position="103"/>
        <end position="133"/>
    </location>
</feature>
<dbReference type="PROSITE" id="PS00028">
    <property type="entry name" value="ZINC_FINGER_C2H2_1"/>
    <property type="match status" value="1"/>
</dbReference>
<keyword evidence="1" id="KW-0862">Zinc</keyword>
<evidence type="ECO:0000256" key="2">
    <source>
        <dbReference type="SAM" id="MobiDB-lite"/>
    </source>
</evidence>
<feature type="compositionally biased region" description="Low complexity" evidence="2">
    <location>
        <begin position="160"/>
        <end position="171"/>
    </location>
</feature>
<evidence type="ECO:0000259" key="3">
    <source>
        <dbReference type="PROSITE" id="PS50157"/>
    </source>
</evidence>
<accession>A0ABM3V4W0</accession>
<organism evidence="4 5">
    <name type="scientific">Musca domestica</name>
    <name type="common">House fly</name>
    <dbReference type="NCBI Taxonomy" id="7370"/>
    <lineage>
        <taxon>Eukaryota</taxon>
        <taxon>Metazoa</taxon>
        <taxon>Ecdysozoa</taxon>
        <taxon>Arthropoda</taxon>
        <taxon>Hexapoda</taxon>
        <taxon>Insecta</taxon>
        <taxon>Pterygota</taxon>
        <taxon>Neoptera</taxon>
        <taxon>Endopterygota</taxon>
        <taxon>Diptera</taxon>
        <taxon>Brachycera</taxon>
        <taxon>Muscomorpha</taxon>
        <taxon>Muscoidea</taxon>
        <taxon>Muscidae</taxon>
        <taxon>Musca</taxon>
    </lineage>
</organism>
<proteinExistence type="predicted"/>
<dbReference type="InterPro" id="IPR013087">
    <property type="entry name" value="Znf_C2H2_type"/>
</dbReference>
<dbReference type="RefSeq" id="XP_058980824.1">
    <property type="nucleotide sequence ID" value="XM_059124841.1"/>
</dbReference>
<feature type="region of interest" description="Disordered" evidence="2">
    <location>
        <begin position="160"/>
        <end position="185"/>
    </location>
</feature>
<feature type="domain" description="C2H2-type" evidence="3">
    <location>
        <begin position="29"/>
        <end position="56"/>
    </location>
</feature>
<feature type="region of interest" description="Disordered" evidence="2">
    <location>
        <begin position="368"/>
        <end position="398"/>
    </location>
</feature>
<name>A0ABM3V4W0_MUSDO</name>
<dbReference type="Proteomes" id="UP001652621">
    <property type="component" value="Unplaced"/>
</dbReference>
<dbReference type="GeneID" id="101889722"/>
<evidence type="ECO:0000256" key="1">
    <source>
        <dbReference type="PROSITE-ProRule" id="PRU00042"/>
    </source>
</evidence>
<reference evidence="5" key="1">
    <citation type="submission" date="2025-08" db="UniProtKB">
        <authorList>
            <consortium name="RefSeq"/>
        </authorList>
    </citation>
    <scope>IDENTIFICATION</scope>
    <source>
        <strain evidence="5">Aabys</strain>
        <tissue evidence="5">Whole body</tissue>
    </source>
</reference>
<keyword evidence="1" id="KW-0479">Metal-binding</keyword>
<protein>
    <submittedName>
        <fullName evidence="5">Mediator of RNA polymerase II transcription subunit 26</fullName>
    </submittedName>
</protein>
<gene>
    <name evidence="5" type="primary">LOC101889722</name>
</gene>
<keyword evidence="4" id="KW-1185">Reference proteome</keyword>
<keyword evidence="1" id="KW-0863">Zinc-finger</keyword>
<evidence type="ECO:0000313" key="5">
    <source>
        <dbReference type="RefSeq" id="XP_058980824.1"/>
    </source>
</evidence>
<evidence type="ECO:0000313" key="4">
    <source>
        <dbReference type="Proteomes" id="UP001652621"/>
    </source>
</evidence>
<dbReference type="PROSITE" id="PS50157">
    <property type="entry name" value="ZINC_FINGER_C2H2_2"/>
    <property type="match status" value="1"/>
</dbReference>
<feature type="compositionally biased region" description="Low complexity" evidence="2">
    <location>
        <begin position="111"/>
        <end position="133"/>
    </location>
</feature>
<feature type="region of interest" description="Disordered" evidence="2">
    <location>
        <begin position="425"/>
        <end position="450"/>
    </location>
</feature>
<feature type="compositionally biased region" description="Low complexity" evidence="2">
    <location>
        <begin position="425"/>
        <end position="436"/>
    </location>
</feature>